<evidence type="ECO:0000313" key="5">
    <source>
        <dbReference type="EMBL" id="OMJ12461.1"/>
    </source>
</evidence>
<dbReference type="InterPro" id="IPR011989">
    <property type="entry name" value="ARM-like"/>
</dbReference>
<dbReference type="OrthoDB" id="497380at2759"/>
<dbReference type="PANTHER" id="PTHR13389">
    <property type="entry name" value="PUMILIO HOMOLOG 3"/>
    <property type="match status" value="1"/>
</dbReference>
<evidence type="ECO:0000256" key="1">
    <source>
        <dbReference type="ARBA" id="ARBA00022737"/>
    </source>
</evidence>
<feature type="region of interest" description="Disordered" evidence="3">
    <location>
        <begin position="1"/>
        <end position="138"/>
    </location>
</feature>
<dbReference type="InterPro" id="IPR001313">
    <property type="entry name" value="Pumilio_RNA-bd_rpt"/>
</dbReference>
<dbReference type="GO" id="GO:0005730">
    <property type="term" value="C:nucleolus"/>
    <property type="evidence" value="ECO:0007669"/>
    <property type="project" value="TreeGrafter"/>
</dbReference>
<dbReference type="InterPro" id="IPR040059">
    <property type="entry name" value="PUM3"/>
</dbReference>
<evidence type="ECO:0000259" key="4">
    <source>
        <dbReference type="Pfam" id="PF08144"/>
    </source>
</evidence>
<reference evidence="5 6" key="1">
    <citation type="submission" date="2017-01" db="EMBL/GenBank/DDBJ databases">
        <authorList>
            <person name="Mah S.A."/>
            <person name="Swanson W.J."/>
            <person name="Moy G.W."/>
            <person name="Vacquier V.D."/>
        </authorList>
    </citation>
    <scope>NUCLEOTIDE SEQUENCE [LARGE SCALE GENOMIC DNA]</scope>
    <source>
        <strain evidence="5 6">GSMNP</strain>
    </source>
</reference>
<feature type="compositionally biased region" description="Polar residues" evidence="3">
    <location>
        <begin position="113"/>
        <end position="122"/>
    </location>
</feature>
<evidence type="ECO:0000256" key="3">
    <source>
        <dbReference type="SAM" id="MobiDB-lite"/>
    </source>
</evidence>
<sequence length="654" mass="74259">MTKFFYAGKRKSDFNSSSKSKVAKVQKTKQASAPKKPQQKDTNIDSKKRKPVTIEKNSSDSDNDDSEYDSGSDLEEQDVLSNGENESEQNEDMDLEEESEESNKVQEKPKLYSNDQNSNNKTSAEKNREQKLLKEQRKSAKPEYQLISDLKKRWEIFRRKDNPLNKRHKAVAESLEMIKGKIKEVTFKHDCSRIIQSILKIGDLQQRNLVAEELKTSYLDLSMGKYGKYIVIRILRYCPTYRDQVISSFYGNVRKMIKYKESAVVLEECYSTWANATQQSKLIQEFYGPEFSIFKDGPLDKLSSIKKNSNSRLSASDIIAAFPEKKVYILKNLKQTIESLLIKETIQKSIVHRCILEYMLNAELSDAQEMAAILKEVIVEILHTKDGSKAGALCLFYAANKDLVKLIDQVSSDRLGRRVLFYILCGRNAKYIGSDALAFLKSGDEIRAKTCKKDDSVRRKELIGYLSPSLLKWAEKTATKSIKIPLDAQLLVETLVNCTGDKTLVMKNLCSLLEYTDEEKVIISDEMESLPEDHILNNFAACRAFSLLVRADKDSDEASTKFGPIILESIKNVDGLMRLLVIKGEFLLVSLLESPLTAEETKKELSAYLELVKTKQKESKANQNGKKADKSSKNAKGAKKESCSVYDIILRLLN</sequence>
<comment type="caution">
    <text evidence="5">The sequence shown here is derived from an EMBL/GenBank/DDBJ whole genome shotgun (WGS) entry which is preliminary data.</text>
</comment>
<keyword evidence="6" id="KW-1185">Reference proteome</keyword>
<dbReference type="Pfam" id="PF08144">
    <property type="entry name" value="CPL"/>
    <property type="match status" value="1"/>
</dbReference>
<protein>
    <submittedName>
        <fullName evidence="5">Pumilio homology domain family member 6</fullName>
    </submittedName>
</protein>
<dbReference type="Proteomes" id="UP000187283">
    <property type="component" value="Unassembled WGS sequence"/>
</dbReference>
<dbReference type="GO" id="GO:0006417">
    <property type="term" value="P:regulation of translation"/>
    <property type="evidence" value="ECO:0007669"/>
    <property type="project" value="TreeGrafter"/>
</dbReference>
<feature type="compositionally biased region" description="Basic and acidic residues" evidence="3">
    <location>
        <begin position="123"/>
        <end position="138"/>
    </location>
</feature>
<dbReference type="STRING" id="133412.A0A1R1XCU0"/>
<keyword evidence="2" id="KW-0694">RNA-binding</keyword>
<name>A0A1R1XCU0_9FUNG</name>
<organism evidence="5 6">
    <name type="scientific">Smittium culicis</name>
    <dbReference type="NCBI Taxonomy" id="133412"/>
    <lineage>
        <taxon>Eukaryota</taxon>
        <taxon>Fungi</taxon>
        <taxon>Fungi incertae sedis</taxon>
        <taxon>Zoopagomycota</taxon>
        <taxon>Kickxellomycotina</taxon>
        <taxon>Harpellomycetes</taxon>
        <taxon>Harpellales</taxon>
        <taxon>Legeriomycetaceae</taxon>
        <taxon>Smittium</taxon>
    </lineage>
</organism>
<proteinExistence type="predicted"/>
<dbReference type="PANTHER" id="PTHR13389:SF0">
    <property type="entry name" value="PUMILIO HOMOLOG 3"/>
    <property type="match status" value="1"/>
</dbReference>
<dbReference type="Gene3D" id="1.25.10.10">
    <property type="entry name" value="Leucine-rich Repeat Variant"/>
    <property type="match status" value="1"/>
</dbReference>
<dbReference type="SUPFAM" id="SSF48371">
    <property type="entry name" value="ARM repeat"/>
    <property type="match status" value="1"/>
</dbReference>
<dbReference type="InterPro" id="IPR012959">
    <property type="entry name" value="CPL_dom"/>
</dbReference>
<dbReference type="AlphaFoldDB" id="A0A1R1XCU0"/>
<feature type="compositionally biased region" description="Basic and acidic residues" evidence="3">
    <location>
        <begin position="101"/>
        <end position="110"/>
    </location>
</feature>
<feature type="domain" description="CPL" evidence="4">
    <location>
        <begin position="413"/>
        <end position="554"/>
    </location>
</feature>
<dbReference type="EMBL" id="LSSN01003951">
    <property type="protein sequence ID" value="OMJ12461.1"/>
    <property type="molecule type" value="Genomic_DNA"/>
</dbReference>
<feature type="compositionally biased region" description="Acidic residues" evidence="3">
    <location>
        <begin position="61"/>
        <end position="78"/>
    </location>
</feature>
<keyword evidence="1" id="KW-0677">Repeat</keyword>
<accession>A0A1R1XCU0</accession>
<dbReference type="SMART" id="SM00025">
    <property type="entry name" value="Pumilio"/>
    <property type="match status" value="2"/>
</dbReference>
<dbReference type="GO" id="GO:0003729">
    <property type="term" value="F:mRNA binding"/>
    <property type="evidence" value="ECO:0007669"/>
    <property type="project" value="TreeGrafter"/>
</dbReference>
<feature type="region of interest" description="Disordered" evidence="3">
    <location>
        <begin position="615"/>
        <end position="641"/>
    </location>
</feature>
<feature type="compositionally biased region" description="Acidic residues" evidence="3">
    <location>
        <begin position="85"/>
        <end position="100"/>
    </location>
</feature>
<evidence type="ECO:0000313" key="6">
    <source>
        <dbReference type="Proteomes" id="UP000187283"/>
    </source>
</evidence>
<evidence type="ECO:0000256" key="2">
    <source>
        <dbReference type="ARBA" id="ARBA00022884"/>
    </source>
</evidence>
<dbReference type="InterPro" id="IPR016024">
    <property type="entry name" value="ARM-type_fold"/>
</dbReference>
<gene>
    <name evidence="5" type="ORF">AYI70_g9103</name>
</gene>